<feature type="compositionally biased region" description="Pro residues" evidence="1">
    <location>
        <begin position="156"/>
        <end position="172"/>
    </location>
</feature>
<sequence>MSLTSENRRRRIILSIMVGSMLTASAAVSNVRALFAPGDLAAAIQEQQLGGSAFAAFAGDPLVGGGRRLAPAARFIRGGNALPGEGAGGTDANLAPGLVGPQGGPGLPIGSSPQAGLPGSGAPNGAGSGNPGGTSGGNPGTSGGQAPSEGGELSPPFTPAQPTPTPTEPLPEPETWAIMLVGIGFSGWVARRSKRRATPA</sequence>
<evidence type="ECO:0000256" key="1">
    <source>
        <dbReference type="SAM" id="MobiDB-lite"/>
    </source>
</evidence>
<feature type="region of interest" description="Disordered" evidence="1">
    <location>
        <begin position="87"/>
        <end position="175"/>
    </location>
</feature>
<keyword evidence="3" id="KW-1185">Reference proteome</keyword>
<dbReference type="NCBIfam" id="TIGR02595">
    <property type="entry name" value="PEP_CTERM"/>
    <property type="match status" value="1"/>
</dbReference>
<evidence type="ECO:0000313" key="2">
    <source>
        <dbReference type="EMBL" id="MCJ2180061.1"/>
    </source>
</evidence>
<organism evidence="2 3">
    <name type="scientific">Novosphingobium album</name>
    <name type="common">ex Hu et al. 2023</name>
    <dbReference type="NCBI Taxonomy" id="2930093"/>
    <lineage>
        <taxon>Bacteria</taxon>
        <taxon>Pseudomonadati</taxon>
        <taxon>Pseudomonadota</taxon>
        <taxon>Alphaproteobacteria</taxon>
        <taxon>Sphingomonadales</taxon>
        <taxon>Sphingomonadaceae</taxon>
        <taxon>Novosphingobium</taxon>
    </lineage>
</organism>
<dbReference type="EMBL" id="JALHLE010000027">
    <property type="protein sequence ID" value="MCJ2180061.1"/>
    <property type="molecule type" value="Genomic_DNA"/>
</dbReference>
<protein>
    <submittedName>
        <fullName evidence="2">PEP-CTERM sorting domain-containing protein</fullName>
    </submittedName>
</protein>
<dbReference type="InterPro" id="IPR013424">
    <property type="entry name" value="Ice-binding_C"/>
</dbReference>
<feature type="compositionally biased region" description="Gly residues" evidence="1">
    <location>
        <begin position="118"/>
        <end position="143"/>
    </location>
</feature>
<reference evidence="2" key="1">
    <citation type="submission" date="2022-03" db="EMBL/GenBank/DDBJ databases">
        <title>Identification of a novel bacterium isolated from mangrove sediments.</title>
        <authorList>
            <person name="Pan X."/>
        </authorList>
    </citation>
    <scope>NUCLEOTIDE SEQUENCE</scope>
    <source>
        <strain evidence="2">B2580</strain>
    </source>
</reference>
<accession>A0ABT0B5A0</accession>
<dbReference type="RefSeq" id="WP_243995420.1">
    <property type="nucleotide sequence ID" value="NZ_JALHLE010000027.1"/>
</dbReference>
<feature type="compositionally biased region" description="Low complexity" evidence="1">
    <location>
        <begin position="108"/>
        <end position="117"/>
    </location>
</feature>
<comment type="caution">
    <text evidence="2">The sequence shown here is derived from an EMBL/GenBank/DDBJ whole genome shotgun (WGS) entry which is preliminary data.</text>
</comment>
<proteinExistence type="predicted"/>
<dbReference type="Proteomes" id="UP001162880">
    <property type="component" value="Unassembled WGS sequence"/>
</dbReference>
<evidence type="ECO:0000313" key="3">
    <source>
        <dbReference type="Proteomes" id="UP001162880"/>
    </source>
</evidence>
<name>A0ABT0B5A0_9SPHN</name>
<gene>
    <name evidence="2" type="ORF">MTR64_15940</name>
</gene>